<protein>
    <submittedName>
        <fullName evidence="2">Uncharacterized protein</fullName>
    </submittedName>
</protein>
<keyword evidence="3" id="KW-1185">Reference proteome</keyword>
<gene>
    <name evidence="2" type="ORF">niasHT_037460</name>
</gene>
<feature type="compositionally biased region" description="Gly residues" evidence="1">
    <location>
        <begin position="70"/>
        <end position="81"/>
    </location>
</feature>
<accession>A0ABD2IF02</accession>
<feature type="region of interest" description="Disordered" evidence="1">
    <location>
        <begin position="11"/>
        <end position="126"/>
    </location>
</feature>
<sequence length="126" mass="13220">MSIVLKYKINLIKSKSSESGEPPANGEEVAQSRKKRQAEEVNTEEPPSETSDAEGAVAAESAEADAGVGADAGKGAEGGQSAGAEKGKAPKNKGKKTRAIRQVCRVRPAKVTKRRSTIGTKHRPTH</sequence>
<feature type="compositionally biased region" description="Basic residues" evidence="1">
    <location>
        <begin position="89"/>
        <end position="99"/>
    </location>
</feature>
<evidence type="ECO:0000313" key="3">
    <source>
        <dbReference type="Proteomes" id="UP001620626"/>
    </source>
</evidence>
<reference evidence="2 3" key="1">
    <citation type="submission" date="2024-10" db="EMBL/GenBank/DDBJ databases">
        <authorList>
            <person name="Kim D."/>
        </authorList>
    </citation>
    <scope>NUCLEOTIDE SEQUENCE [LARGE SCALE GENOMIC DNA]</scope>
    <source>
        <strain evidence="2">BH-2024</strain>
    </source>
</reference>
<evidence type="ECO:0000256" key="1">
    <source>
        <dbReference type="SAM" id="MobiDB-lite"/>
    </source>
</evidence>
<dbReference type="AlphaFoldDB" id="A0ABD2IF02"/>
<comment type="caution">
    <text evidence="2">The sequence shown here is derived from an EMBL/GenBank/DDBJ whole genome shotgun (WGS) entry which is preliminary data.</text>
</comment>
<name>A0ABD2IF02_9BILA</name>
<organism evidence="2 3">
    <name type="scientific">Heterodera trifolii</name>
    <dbReference type="NCBI Taxonomy" id="157864"/>
    <lineage>
        <taxon>Eukaryota</taxon>
        <taxon>Metazoa</taxon>
        <taxon>Ecdysozoa</taxon>
        <taxon>Nematoda</taxon>
        <taxon>Chromadorea</taxon>
        <taxon>Rhabditida</taxon>
        <taxon>Tylenchina</taxon>
        <taxon>Tylenchomorpha</taxon>
        <taxon>Tylenchoidea</taxon>
        <taxon>Heteroderidae</taxon>
        <taxon>Heteroderinae</taxon>
        <taxon>Heterodera</taxon>
    </lineage>
</organism>
<feature type="compositionally biased region" description="Basic residues" evidence="1">
    <location>
        <begin position="107"/>
        <end position="126"/>
    </location>
</feature>
<dbReference type="Proteomes" id="UP001620626">
    <property type="component" value="Unassembled WGS sequence"/>
</dbReference>
<proteinExistence type="predicted"/>
<evidence type="ECO:0000313" key="2">
    <source>
        <dbReference type="EMBL" id="KAL3077701.1"/>
    </source>
</evidence>
<feature type="compositionally biased region" description="Low complexity" evidence="1">
    <location>
        <begin position="53"/>
        <end position="69"/>
    </location>
</feature>
<dbReference type="EMBL" id="JBICBT010001224">
    <property type="protein sequence ID" value="KAL3077701.1"/>
    <property type="molecule type" value="Genomic_DNA"/>
</dbReference>